<dbReference type="InterPro" id="IPR027291">
    <property type="entry name" value="Glyco_hydro_38_N_sf"/>
</dbReference>
<dbReference type="Gene3D" id="3.20.110.10">
    <property type="entry name" value="Glycoside hydrolase 38, N terminal domain"/>
    <property type="match status" value="2"/>
</dbReference>
<evidence type="ECO:0000313" key="6">
    <source>
        <dbReference type="Proteomes" id="UP000029273"/>
    </source>
</evidence>
<dbReference type="InterPro" id="IPR011330">
    <property type="entry name" value="Glyco_hydro/deAcase_b/a-brl"/>
</dbReference>
<dbReference type="InterPro" id="IPR004300">
    <property type="entry name" value="Glyco_hydro_57_N"/>
</dbReference>
<evidence type="ECO:0000313" key="5">
    <source>
        <dbReference type="EMBL" id="OBS10912.1"/>
    </source>
</evidence>
<sequence>MHQPEYRDHASGVFQLPWTYLHAIKDYTDMVAHLESEPDARAVVNFAPILLEQIEDYAIQIETWLERGEAIRDPLLAALGAEDMPQSAEQRLWLAQSCLKANRTHMVEPWPIFKGLVDMVAWMQHQDHTIDYVSDQFLVDLLVWYHLAWMGETLRRSDLRIKHLIEQGTHFSMRDRRVLIEVIGENLTRLLDRYRLLAKQERIELSLTPYGHPIMPLMIDLSSAREAWPEVVLPEEPKGYPDGVRRVSWHLEHGQAVFKRVFGMSAKGCWPSEGSISGPTLDMLGQAGFRWAASGETVLANSLKASGRKLMESRDWLYTPYRYGDSGVRCFFRDDKLSDAIGFTYSTWHGDDAAANFVHELETMAVSQEEGHAAPKIVSVILDGENAWEYYPANGYYFLSRLYSLLAEHPMIQMTTFSEALTLVDSVGEGMQGVALAQEMTTKSSARQTTPAQPPTDRLRRIVSGSWVYGTFSTWIGDHDKNQGWSMLIAAKQAYDNALAEHKLSEDSLHRASEQLAICEGSDWCWWFGDYNPSGSVSDFDRLYRLHLTNLYRFLELDPPDYLSHAFTYGGGDPVTGGTMRRGQDPA</sequence>
<dbReference type="SUPFAM" id="SSF88713">
    <property type="entry name" value="Glycoside hydrolase/deacetylase"/>
    <property type="match status" value="1"/>
</dbReference>
<comment type="caution">
    <text evidence="5">The sequence shown here is derived from an EMBL/GenBank/DDBJ whole genome shotgun (WGS) entry which is preliminary data.</text>
</comment>
<dbReference type="Pfam" id="PF03065">
    <property type="entry name" value="Glyco_hydro_57"/>
    <property type="match status" value="1"/>
</dbReference>
<dbReference type="AlphaFoldDB" id="A0A1A6C8L7"/>
<keyword evidence="5" id="KW-0378">Hydrolase</keyword>
<dbReference type="GO" id="GO:0005975">
    <property type="term" value="P:carbohydrate metabolic process"/>
    <property type="evidence" value="ECO:0007669"/>
    <property type="project" value="InterPro"/>
</dbReference>
<name>A0A1A6C8L7_9GAMM</name>
<evidence type="ECO:0000256" key="1">
    <source>
        <dbReference type="ARBA" id="ARBA00006821"/>
    </source>
</evidence>
<organism evidence="5 6">
    <name type="scientific">Acidihalobacter prosperus</name>
    <dbReference type="NCBI Taxonomy" id="160660"/>
    <lineage>
        <taxon>Bacteria</taxon>
        <taxon>Pseudomonadati</taxon>
        <taxon>Pseudomonadota</taxon>
        <taxon>Gammaproteobacteria</taxon>
        <taxon>Chromatiales</taxon>
        <taxon>Ectothiorhodospiraceae</taxon>
        <taxon>Acidihalobacter</taxon>
    </lineage>
</organism>
<dbReference type="CDD" id="cd10796">
    <property type="entry name" value="GH57N_APU"/>
    <property type="match status" value="1"/>
</dbReference>
<evidence type="ECO:0000256" key="3">
    <source>
        <dbReference type="RuleBase" id="RU361196"/>
    </source>
</evidence>
<keyword evidence="2 3" id="KW-0119">Carbohydrate metabolism</keyword>
<reference evidence="5 6" key="1">
    <citation type="journal article" date="2014" name="Genome Announc.">
        <title>Draft Genome Sequence of the Iron-Oxidizing, Acidophilic, and Halotolerant 'Thiobacillus prosperus' Type Strain DSM 5130.</title>
        <authorList>
            <person name="Ossandon F.J."/>
            <person name="Cardenas J.P."/>
            <person name="Corbett M."/>
            <person name="Quatrini R."/>
            <person name="Holmes D.S."/>
            <person name="Watkin E."/>
        </authorList>
    </citation>
    <scope>NUCLEOTIDE SEQUENCE [LARGE SCALE GENOMIC DNA]</scope>
    <source>
        <strain evidence="5 6">DSM 5130</strain>
    </source>
</reference>
<evidence type="ECO:0000259" key="4">
    <source>
        <dbReference type="Pfam" id="PF03065"/>
    </source>
</evidence>
<dbReference type="EMBL" id="JQSG02000001">
    <property type="protein sequence ID" value="OBS10912.1"/>
    <property type="molecule type" value="Genomic_DNA"/>
</dbReference>
<dbReference type="PANTHER" id="PTHR36306:SF1">
    <property type="entry name" value="ALPHA-AMYLASE-RELATED"/>
    <property type="match status" value="1"/>
</dbReference>
<protein>
    <submittedName>
        <fullName evidence="5">Glycoside hydrolase</fullName>
    </submittedName>
</protein>
<accession>A0A1A6C8L7</accession>
<dbReference type="PANTHER" id="PTHR36306">
    <property type="entry name" value="ALPHA-AMYLASE-RELATED-RELATED"/>
    <property type="match status" value="1"/>
</dbReference>
<evidence type="ECO:0000256" key="2">
    <source>
        <dbReference type="ARBA" id="ARBA00023277"/>
    </source>
</evidence>
<feature type="domain" description="Glycoside hydrolase family 57 N-terminal" evidence="4">
    <location>
        <begin position="1"/>
        <end position="423"/>
    </location>
</feature>
<comment type="similarity">
    <text evidence="1 3">Belongs to the glycosyl hydrolase 57 family.</text>
</comment>
<dbReference type="Proteomes" id="UP000029273">
    <property type="component" value="Unassembled WGS sequence"/>
</dbReference>
<dbReference type="InterPro" id="IPR052046">
    <property type="entry name" value="GH57_Enzymes"/>
</dbReference>
<dbReference type="GO" id="GO:0016787">
    <property type="term" value="F:hydrolase activity"/>
    <property type="evidence" value="ECO:0007669"/>
    <property type="project" value="UniProtKB-KW"/>
</dbReference>
<proteinExistence type="inferred from homology"/>
<gene>
    <name evidence="5" type="ORF">Thpro_020628</name>
</gene>
<keyword evidence="6" id="KW-1185">Reference proteome</keyword>